<name>A0ABT3ARF9_9RHOB</name>
<proteinExistence type="predicted"/>
<protein>
    <submittedName>
        <fullName evidence="1">YaaC family protein</fullName>
    </submittedName>
</protein>
<accession>A0ABT3ARF9</accession>
<organism evidence="1 2">
    <name type="scientific">Ruegeria aquimaris</name>
    <dbReference type="NCBI Taxonomy" id="2984333"/>
    <lineage>
        <taxon>Bacteria</taxon>
        <taxon>Pseudomonadati</taxon>
        <taxon>Pseudomonadota</taxon>
        <taxon>Alphaproteobacteria</taxon>
        <taxon>Rhodobacterales</taxon>
        <taxon>Roseobacteraceae</taxon>
        <taxon>Ruegeria</taxon>
    </lineage>
</organism>
<dbReference type="Pfam" id="PF14175">
    <property type="entry name" value="YaaC"/>
    <property type="match status" value="1"/>
</dbReference>
<reference evidence="1 2" key="1">
    <citation type="submission" date="2022-10" db="EMBL/GenBank/DDBJ databases">
        <title>Ruegeria sp. nov., isolated from ocean surface sediments.</title>
        <authorList>
            <person name="He W."/>
            <person name="Xue H.-P."/>
            <person name="Zhang D.-F."/>
        </authorList>
    </citation>
    <scope>NUCLEOTIDE SEQUENCE [LARGE SCALE GENOMIC DNA]</scope>
    <source>
        <strain evidence="1 2">XHP0148</strain>
    </source>
</reference>
<dbReference type="RefSeq" id="WP_263830878.1">
    <property type="nucleotide sequence ID" value="NZ_JAOWLB010000034.1"/>
</dbReference>
<keyword evidence="2" id="KW-1185">Reference proteome</keyword>
<dbReference type="Proteomes" id="UP001320899">
    <property type="component" value="Unassembled WGS sequence"/>
</dbReference>
<dbReference type="EMBL" id="JAOWLB010000034">
    <property type="protein sequence ID" value="MCV2891276.1"/>
    <property type="molecule type" value="Genomic_DNA"/>
</dbReference>
<comment type="caution">
    <text evidence="1">The sequence shown here is derived from an EMBL/GenBank/DDBJ whole genome shotgun (WGS) entry which is preliminary data.</text>
</comment>
<dbReference type="InterPro" id="IPR026988">
    <property type="entry name" value="YaaC-like"/>
</dbReference>
<gene>
    <name evidence="1" type="ORF">OE747_23400</name>
</gene>
<evidence type="ECO:0000313" key="1">
    <source>
        <dbReference type="EMBL" id="MCV2891276.1"/>
    </source>
</evidence>
<evidence type="ECO:0000313" key="2">
    <source>
        <dbReference type="Proteomes" id="UP001320899"/>
    </source>
</evidence>
<sequence>MPISRITASSKPISPHKSFSSPDFKAKAAHVSGRFQFVEMWLRQGDAECRKALVYWKQAENFYKANEAVDELAKPLTSYYCMLNMCKALLVCKGQDMASVQHGVSGYSIGQKTALSNEIVKFKFSGVLPSLSKFFEEPVAGTDEHNLSDLLYNLPHIHRAYCMTIPSRKNRELFIPLYDCGFFRVGGTGETYFRGSLTRGWNVGRTKKKLPKGFEVDPHSEIGELSVRKKKRFKWSGASETKKIQNLQKYHRKLRKEIFQIYDSPDCWYLKRSGDPEATDGVINKAPTVIAFAALHRLSELSRYDPDKLSRHFNNRYGWLLSEFLGRTLDQVLDDLTSEITGYEVQ</sequence>